<dbReference type="EMBL" id="QMPZ01000063">
    <property type="protein sequence ID" value="RLE09098.1"/>
    <property type="molecule type" value="Genomic_DNA"/>
</dbReference>
<dbReference type="Gene3D" id="2.60.120.260">
    <property type="entry name" value="Galactose-binding domain-like"/>
    <property type="match status" value="1"/>
</dbReference>
<dbReference type="InterPro" id="IPR029062">
    <property type="entry name" value="Class_I_gatase-like"/>
</dbReference>
<evidence type="ECO:0000313" key="1">
    <source>
        <dbReference type="EMBL" id="RLE09098.1"/>
    </source>
</evidence>
<dbReference type="Pfam" id="PF17132">
    <property type="entry name" value="Glyco_hydro_106"/>
    <property type="match status" value="1"/>
</dbReference>
<dbReference type="Proteomes" id="UP000279422">
    <property type="component" value="Unassembled WGS sequence"/>
</dbReference>
<evidence type="ECO:0000313" key="2">
    <source>
        <dbReference type="Proteomes" id="UP000279422"/>
    </source>
</evidence>
<dbReference type="Gene3D" id="3.40.50.880">
    <property type="match status" value="1"/>
</dbReference>
<protein>
    <recommendedName>
        <fullName evidence="3">Glycoside hydrolase</fullName>
    </recommendedName>
</protein>
<reference evidence="1 2" key="1">
    <citation type="submission" date="2018-06" db="EMBL/GenBank/DDBJ databases">
        <title>Extensive metabolic versatility and redundancy in microbially diverse, dynamic hydrothermal sediments.</title>
        <authorList>
            <person name="Dombrowski N."/>
            <person name="Teske A."/>
            <person name="Baker B.J."/>
        </authorList>
    </citation>
    <scope>NUCLEOTIDE SEQUENCE [LARGE SCALE GENOMIC DNA]</scope>
    <source>
        <strain evidence="1">B47_G16</strain>
    </source>
</reference>
<gene>
    <name evidence="1" type="ORF">DRJ00_05075</name>
</gene>
<dbReference type="PANTHER" id="PTHR36848">
    <property type="entry name" value="DNA-BINDING PROTEIN (PUTATIVE SECRETED PROTEIN)-RELATED"/>
    <property type="match status" value="1"/>
</dbReference>
<accession>A0A497E3K6</accession>
<organism evidence="1 2">
    <name type="scientific">Aerophobetes bacterium</name>
    <dbReference type="NCBI Taxonomy" id="2030807"/>
    <lineage>
        <taxon>Bacteria</taxon>
        <taxon>Candidatus Aerophobota</taxon>
    </lineage>
</organism>
<dbReference type="PANTHER" id="PTHR36848:SF2">
    <property type="entry name" value="SECRETED PROTEIN"/>
    <property type="match status" value="1"/>
</dbReference>
<dbReference type="InterPro" id="IPR008979">
    <property type="entry name" value="Galactose-bd-like_sf"/>
</dbReference>
<comment type="caution">
    <text evidence="1">The sequence shown here is derived from an EMBL/GenBank/DDBJ whole genome shotgun (WGS) entry which is preliminary data.</text>
</comment>
<proteinExistence type="predicted"/>
<dbReference type="SUPFAM" id="SSF49785">
    <property type="entry name" value="Galactose-binding domain-like"/>
    <property type="match status" value="1"/>
</dbReference>
<dbReference type="InterPro" id="IPR053161">
    <property type="entry name" value="Ulvan_degrading_GH"/>
</dbReference>
<sequence>MAIEEKFKNPGVEFRSAPFWSWNDDLQEEELGRQIKEMKEKGIGGFFMHSRIGLITPYLSSEWMDRIKAAISFAKKMGVLAYLYDEDRWPSGFAGGIVPAKGKEYRIKAMRCKLVDGKRKFEVVYGPDNPYFNGYSYVDVLSEKVVDAFLNSTYELYFKEVGDEFGRTVPAVFTDEPNYMTFASRGEIAVPWTDELPARFKERYGYDILEHLSCLFFDEKDYKKVRYDFWNLVTDMFVQAYSRKIYNWCSQHRIAYTGHYLCEDELSSQIRCIGAAMPHYEYMHIPGVDHLGRNINNPLTLKQVSSVAHQLGKKRVLSELYGCSGQNFSFAGRKWIGDWHIVLGVNFFCPHLSLYSMRGARKRDFPPTLHYQQPWWKYNKVIEDYFARLNCMMSEGQFQADILVIHPIEGAWCLYKPSDTREVDRLNRSFTALIDRLLQFHRDYDLADEKLLAKYGKVEGSSIRVEKMCYKLVVIPPTVSLRATTVSLLREFLASGGKVVAIKPLPYLVEGKNQAEEELKNLFEKAVLVEDDEEKLRKTLDEMLEPEISIRDERGEEIGSIYYQHRKLDEKRDVYFLVNTSQEKSFKAKVRIRGKGAMEEWNPLNGKVKRLPSSFKEDATHLELDFAEIGSHLLIRREDIEPAPFSLPSYEVVEARTLPDRWQFRRCDPNSLTLDWCEYKLKGEEWSEKLPVWKVQKKMEEMGKELEINLRFSFQTDFGDEGRKIYLVLESPEIFKIKVNSHEVRYSHAGFWHDISFKKIDISNLVRQKGQNTVELSCLFIPPKKKGTLIYRKDGVELESIYIIGEFSVRAGKSFRKGKATFLNDFLLTDEAREIKQGDLVLQGYPFYTGSVLYRQKVKLDALSSEERVYLKFEDFQAIVARISVNGKEAGLVFWPPYEVEITSSLKEGENLLEIELTGSLRNLLGPHHHSKGELLSVGPQSFVDEVNWVDGYNFVPFGLNEVKLIRRRKAH</sequence>
<name>A0A497E3K6_UNCAE</name>
<evidence type="ECO:0008006" key="3">
    <source>
        <dbReference type="Google" id="ProtNLM"/>
    </source>
</evidence>
<dbReference type="AlphaFoldDB" id="A0A497E3K6"/>